<accession>A0A8J2RPN2</accession>
<dbReference type="EMBL" id="CAKKLH010000036">
    <property type="protein sequence ID" value="CAH0100450.1"/>
    <property type="molecule type" value="Genomic_DNA"/>
</dbReference>
<dbReference type="Proteomes" id="UP000789390">
    <property type="component" value="Unassembled WGS sequence"/>
</dbReference>
<gene>
    <name evidence="1" type="ORF">DGAL_LOCUS2680</name>
</gene>
<reference evidence="1" key="1">
    <citation type="submission" date="2021-11" db="EMBL/GenBank/DDBJ databases">
        <authorList>
            <person name="Schell T."/>
        </authorList>
    </citation>
    <scope>NUCLEOTIDE SEQUENCE</scope>
    <source>
        <strain evidence="1">M5</strain>
    </source>
</reference>
<proteinExistence type="predicted"/>
<name>A0A8J2RPN2_9CRUS</name>
<organism evidence="1 2">
    <name type="scientific">Daphnia galeata</name>
    <dbReference type="NCBI Taxonomy" id="27404"/>
    <lineage>
        <taxon>Eukaryota</taxon>
        <taxon>Metazoa</taxon>
        <taxon>Ecdysozoa</taxon>
        <taxon>Arthropoda</taxon>
        <taxon>Crustacea</taxon>
        <taxon>Branchiopoda</taxon>
        <taxon>Diplostraca</taxon>
        <taxon>Cladocera</taxon>
        <taxon>Anomopoda</taxon>
        <taxon>Daphniidae</taxon>
        <taxon>Daphnia</taxon>
    </lineage>
</organism>
<comment type="caution">
    <text evidence="1">The sequence shown here is derived from an EMBL/GenBank/DDBJ whole genome shotgun (WGS) entry which is preliminary data.</text>
</comment>
<protein>
    <submittedName>
        <fullName evidence="1">Uncharacterized protein</fullName>
    </submittedName>
</protein>
<keyword evidence="2" id="KW-1185">Reference proteome</keyword>
<sequence length="64" mass="7522">MKKKMLVWCDSHLHRNFCNTKPSPSVLLKTINHDNSKLKPSTVQFRIVVQKTLAKIDDDMLKHY</sequence>
<evidence type="ECO:0000313" key="1">
    <source>
        <dbReference type="EMBL" id="CAH0100450.1"/>
    </source>
</evidence>
<dbReference type="AlphaFoldDB" id="A0A8J2RPN2"/>
<evidence type="ECO:0000313" key="2">
    <source>
        <dbReference type="Proteomes" id="UP000789390"/>
    </source>
</evidence>